<dbReference type="EMBL" id="AP017378">
    <property type="protein sequence ID" value="BBD09610.1"/>
    <property type="molecule type" value="Genomic_DNA"/>
</dbReference>
<feature type="domain" description="HTH arsR-type" evidence="1">
    <location>
        <begin position="1"/>
        <end position="93"/>
    </location>
</feature>
<keyword evidence="2" id="KW-0808">Transferase</keyword>
<protein>
    <submittedName>
        <fullName evidence="2">Methyltransferase type 11</fullName>
    </submittedName>
</protein>
<dbReference type="Gene3D" id="3.40.50.150">
    <property type="entry name" value="Vaccinia Virus protein VP39"/>
    <property type="match status" value="1"/>
</dbReference>
<dbReference type="RefSeq" id="WP_126380643.1">
    <property type="nucleotide sequence ID" value="NZ_AP017378.1"/>
</dbReference>
<dbReference type="Proteomes" id="UP000269883">
    <property type="component" value="Chromosome"/>
</dbReference>
<keyword evidence="3" id="KW-1185">Reference proteome</keyword>
<dbReference type="InterPro" id="IPR036390">
    <property type="entry name" value="WH_DNA-bd_sf"/>
</dbReference>
<dbReference type="PROSITE" id="PS50987">
    <property type="entry name" value="HTH_ARSR_2"/>
    <property type="match status" value="1"/>
</dbReference>
<dbReference type="SUPFAM" id="SSF46785">
    <property type="entry name" value="Winged helix' DNA-binding domain"/>
    <property type="match status" value="1"/>
</dbReference>
<gene>
    <name evidence="2" type="ORF">DFE_2884</name>
</gene>
<dbReference type="GO" id="GO:0003700">
    <property type="term" value="F:DNA-binding transcription factor activity"/>
    <property type="evidence" value="ECO:0007669"/>
    <property type="project" value="InterPro"/>
</dbReference>
<dbReference type="CDD" id="cd02440">
    <property type="entry name" value="AdoMet_MTases"/>
    <property type="match status" value="1"/>
</dbReference>
<dbReference type="SUPFAM" id="SSF53335">
    <property type="entry name" value="S-adenosyl-L-methionine-dependent methyltransferases"/>
    <property type="match status" value="1"/>
</dbReference>
<dbReference type="InterPro" id="IPR001845">
    <property type="entry name" value="HTH_ArsR_DNA-bd_dom"/>
</dbReference>
<dbReference type="NCBIfam" id="NF033788">
    <property type="entry name" value="HTH_metalloreg"/>
    <property type="match status" value="1"/>
</dbReference>
<dbReference type="PANTHER" id="PTHR43591">
    <property type="entry name" value="METHYLTRANSFERASE"/>
    <property type="match status" value="1"/>
</dbReference>
<dbReference type="CDD" id="cd00090">
    <property type="entry name" value="HTH_ARSR"/>
    <property type="match status" value="1"/>
</dbReference>
<dbReference type="InterPro" id="IPR029063">
    <property type="entry name" value="SAM-dependent_MTases_sf"/>
</dbReference>
<dbReference type="Pfam" id="PF01022">
    <property type="entry name" value="HTH_5"/>
    <property type="match status" value="1"/>
</dbReference>
<dbReference type="GO" id="GO:0008757">
    <property type="term" value="F:S-adenosylmethionine-dependent methyltransferase activity"/>
    <property type="evidence" value="ECO:0007669"/>
    <property type="project" value="InterPro"/>
</dbReference>
<dbReference type="InterPro" id="IPR036388">
    <property type="entry name" value="WH-like_DNA-bd_sf"/>
</dbReference>
<dbReference type="GO" id="GO:0032259">
    <property type="term" value="P:methylation"/>
    <property type="evidence" value="ECO:0007669"/>
    <property type="project" value="UniProtKB-KW"/>
</dbReference>
<dbReference type="InterPro" id="IPR011991">
    <property type="entry name" value="ArsR-like_HTH"/>
</dbReference>
<proteinExistence type="predicted"/>
<dbReference type="Gene3D" id="1.10.10.10">
    <property type="entry name" value="Winged helix-like DNA-binding domain superfamily/Winged helix DNA-binding domain"/>
    <property type="match status" value="1"/>
</dbReference>
<keyword evidence="2" id="KW-0489">Methyltransferase</keyword>
<dbReference type="OrthoDB" id="9789575at2"/>
<dbReference type="KEGG" id="dfl:DFE_2884"/>
<reference evidence="2 3" key="1">
    <citation type="journal article" date="2018" name="Sci. Adv.">
        <title>Multi-heme cytochromes provide a pathway for survival in energy-limited environments.</title>
        <authorList>
            <person name="Deng X."/>
            <person name="Dohmae N."/>
            <person name="Nealson K.H."/>
            <person name="Hashimoto K."/>
            <person name="Okamoto A."/>
        </authorList>
    </citation>
    <scope>NUCLEOTIDE SEQUENCE [LARGE SCALE GENOMIC DNA]</scope>
    <source>
        <strain evidence="2 3">IS5</strain>
    </source>
</reference>
<sequence length="314" mass="34505">MSEATILHFSKALADATRLRLARILMDHELSVGEIVAVLGLSQPRISRHLKIMAEAGLLVSRRDGQWVFYGAAESGEGRDYLDAVGPFLSRDDDLGRDAETASRVVAERRSHSRHFFERHAREWDRLRDSTLGGFDVAAEILARMPETSVAADLGCGTGGLAKVLRERASRVIGVDNSQEMLARAREVLSASGESADSVSLRIGDLEHLPLADAEAGFAVMCLALHHLPSPERGIQEALRVLTPGSRFVLVDFEQHTDESLRESAGDHWLGFAPERIEGWLSSAGFAIVENTRFPLPSGLTLRLYEAEKQITEE</sequence>
<dbReference type="InterPro" id="IPR013216">
    <property type="entry name" value="Methyltransf_11"/>
</dbReference>
<dbReference type="Pfam" id="PF08241">
    <property type="entry name" value="Methyltransf_11"/>
    <property type="match status" value="1"/>
</dbReference>
<accession>A0A2Z6B2F5</accession>
<dbReference type="AlphaFoldDB" id="A0A2Z6B2F5"/>
<evidence type="ECO:0000313" key="3">
    <source>
        <dbReference type="Proteomes" id="UP000269883"/>
    </source>
</evidence>
<dbReference type="PRINTS" id="PR00778">
    <property type="entry name" value="HTHARSR"/>
</dbReference>
<evidence type="ECO:0000259" key="1">
    <source>
        <dbReference type="PROSITE" id="PS50987"/>
    </source>
</evidence>
<evidence type="ECO:0000313" key="2">
    <source>
        <dbReference type="EMBL" id="BBD09610.1"/>
    </source>
</evidence>
<organism evidence="2 3">
    <name type="scientific">Desulfovibrio ferrophilus</name>
    <dbReference type="NCBI Taxonomy" id="241368"/>
    <lineage>
        <taxon>Bacteria</taxon>
        <taxon>Pseudomonadati</taxon>
        <taxon>Thermodesulfobacteriota</taxon>
        <taxon>Desulfovibrionia</taxon>
        <taxon>Desulfovibrionales</taxon>
        <taxon>Desulfovibrionaceae</taxon>
        <taxon>Desulfovibrio</taxon>
    </lineage>
</organism>
<name>A0A2Z6B2F5_9BACT</name>
<dbReference type="SMART" id="SM00418">
    <property type="entry name" value="HTH_ARSR"/>
    <property type="match status" value="1"/>
</dbReference>